<reference evidence="1" key="1">
    <citation type="submission" date="2020-02" db="EMBL/GenBank/DDBJ databases">
        <authorList>
            <person name="Meier V. D."/>
        </authorList>
    </citation>
    <scope>NUCLEOTIDE SEQUENCE</scope>
    <source>
        <strain evidence="1">AVDCRST_MAG56</strain>
    </source>
</reference>
<dbReference type="AlphaFoldDB" id="A0A6J4JKT1"/>
<organism evidence="1">
    <name type="scientific">uncultured Cytophagales bacterium</name>
    <dbReference type="NCBI Taxonomy" id="158755"/>
    <lineage>
        <taxon>Bacteria</taxon>
        <taxon>Pseudomonadati</taxon>
        <taxon>Bacteroidota</taxon>
        <taxon>Sphingobacteriia</taxon>
        <taxon>Sphingobacteriales</taxon>
        <taxon>environmental samples</taxon>
    </lineage>
</organism>
<sequence>MNIQKDIANAQASVISEALKASNISIVGGETMFYENIMGAITKGKSVDSFVNNSEVIKGVKTALLGNGNGKDANGKDVSLGDNLKKFVGQFNLKSDDIKNLTISALIVKMITMTHDDGLRGVLAELLDTAEKRGISERKATSVL</sequence>
<gene>
    <name evidence="1" type="ORF">AVDCRST_MAG56-3741</name>
</gene>
<evidence type="ECO:0000313" key="1">
    <source>
        <dbReference type="EMBL" id="CAA9281115.1"/>
    </source>
</evidence>
<name>A0A6J4JKT1_9SPHI</name>
<proteinExistence type="predicted"/>
<dbReference type="EMBL" id="CADCTQ010000314">
    <property type="protein sequence ID" value="CAA9281115.1"/>
    <property type="molecule type" value="Genomic_DNA"/>
</dbReference>
<protein>
    <submittedName>
        <fullName evidence="1">Uncharacterized protein</fullName>
    </submittedName>
</protein>
<accession>A0A6J4JKT1</accession>